<proteinExistence type="predicted"/>
<keyword evidence="2" id="KW-1185">Reference proteome</keyword>
<feature type="non-terminal residue" evidence="1">
    <location>
        <position position="1"/>
    </location>
</feature>
<sequence>MYFSNIVIGALAAQALSGDRRPAPALAGKFAALMASAALPVSAVPVIGLIEPRS</sequence>
<evidence type="ECO:0000313" key="1">
    <source>
        <dbReference type="EMBL" id="KAF4477161.1"/>
    </source>
</evidence>
<evidence type="ECO:0000313" key="2">
    <source>
        <dbReference type="Proteomes" id="UP000737391"/>
    </source>
</evidence>
<reference evidence="1" key="1">
    <citation type="submission" date="2020-01" db="EMBL/GenBank/DDBJ databases">
        <title>Identification and distribution of gene clusters putatively required for synthesis of sphingolipid metabolism inhibitors in phylogenetically diverse species of the filamentous fungus Fusarium.</title>
        <authorList>
            <person name="Kim H.-S."/>
            <person name="Busman M."/>
            <person name="Brown D.W."/>
            <person name="Divon H."/>
            <person name="Uhlig S."/>
            <person name="Proctor R.H."/>
        </authorList>
    </citation>
    <scope>NUCLEOTIDE SEQUENCE</scope>
    <source>
        <strain evidence="1">NRRL 31653</strain>
    </source>
</reference>
<protein>
    <submittedName>
        <fullName evidence="1">Uncharacterized protein</fullName>
    </submittedName>
</protein>
<organism evidence="1 2">
    <name type="scientific">Fusarium agapanthi</name>
    <dbReference type="NCBI Taxonomy" id="1803897"/>
    <lineage>
        <taxon>Eukaryota</taxon>
        <taxon>Fungi</taxon>
        <taxon>Dikarya</taxon>
        <taxon>Ascomycota</taxon>
        <taxon>Pezizomycotina</taxon>
        <taxon>Sordariomycetes</taxon>
        <taxon>Hypocreomycetidae</taxon>
        <taxon>Hypocreales</taxon>
        <taxon>Nectriaceae</taxon>
        <taxon>Fusarium</taxon>
        <taxon>Fusarium fujikuroi species complex</taxon>
    </lineage>
</organism>
<dbReference type="Proteomes" id="UP000737391">
    <property type="component" value="Unassembled WGS sequence"/>
</dbReference>
<dbReference type="EMBL" id="LUFC02001342">
    <property type="protein sequence ID" value="KAF4477161.1"/>
    <property type="molecule type" value="Genomic_DNA"/>
</dbReference>
<comment type="caution">
    <text evidence="1">The sequence shown here is derived from an EMBL/GenBank/DDBJ whole genome shotgun (WGS) entry which is preliminary data.</text>
</comment>
<gene>
    <name evidence="1" type="ORF">FAGAP_12488</name>
</gene>
<name>A0A9P5AXD6_9HYPO</name>
<accession>A0A9P5AXD6</accession>
<dbReference type="AlphaFoldDB" id="A0A9P5AXD6"/>